<dbReference type="InterPro" id="IPR002110">
    <property type="entry name" value="Ankyrin_rpt"/>
</dbReference>
<dbReference type="Proteomes" id="UP001530293">
    <property type="component" value="Unassembled WGS sequence"/>
</dbReference>
<protein>
    <submittedName>
        <fullName evidence="1">Uncharacterized protein</fullName>
    </submittedName>
</protein>
<dbReference type="InterPro" id="IPR036770">
    <property type="entry name" value="Ankyrin_rpt-contain_sf"/>
</dbReference>
<dbReference type="Gene3D" id="1.25.40.20">
    <property type="entry name" value="Ankyrin repeat-containing domain"/>
    <property type="match status" value="1"/>
</dbReference>
<gene>
    <name evidence="1" type="ORF">ACHAWU_008397</name>
</gene>
<dbReference type="PANTHER" id="PTHR39290">
    <property type="entry name" value="C3H1-TYPE DOMAIN-CONTAINING PROTEIN-RELATED"/>
    <property type="match status" value="1"/>
</dbReference>
<reference evidence="1 2" key="1">
    <citation type="submission" date="2024-10" db="EMBL/GenBank/DDBJ databases">
        <title>Updated reference genomes for cyclostephanoid diatoms.</title>
        <authorList>
            <person name="Roberts W.R."/>
            <person name="Alverson A.J."/>
        </authorList>
    </citation>
    <scope>NUCLEOTIDE SEQUENCE [LARGE SCALE GENOMIC DNA]</scope>
    <source>
        <strain evidence="1 2">AJA232-27</strain>
    </source>
</reference>
<keyword evidence="2" id="KW-1185">Reference proteome</keyword>
<dbReference type="InterPro" id="IPR029063">
    <property type="entry name" value="SAM-dependent_MTases_sf"/>
</dbReference>
<sequence>MTTAPSISSEELVDALNKGIISAIQTCGKSLPSSAIPIAKSSPFQCEWSEYCSTTTTHCSPVVEDLRQYFPPLKGNQVGSDGRPLLYAACLGLLLSDRAKMDGIHTPLSTYLSIALFLLDELHVNPNQPTLTQGACLRPPLHLLARSCHPSAVHALITKRANPYLKDKEGWTALMACCMPDIVLKGDNASNDRLETLQLLLKGCDDENNDGATNVNDTNYCGYTALHYACEGLNYQLIQCLLEDGGADATLRTVWGQSCIGIIRSQSHKSQEDALKCETMVMSHLEKTGRMESIRSFLEEEKKAMVVMDLVDEVLIPASRRPESDSSSGNVDAQDRRIVVALIQYLGVDPDVLCHSKLFEQWPHDHANLYEHIHQRVMDLLPLAWLRVYRSSPTTDERDIIACTNYDLRANATSSTDGVRHIDPSKIMSQSFRLFRERGHYAKQLELLHDLIAIPLQRTFGFGIPSNAILNKIMEYAPRIVEMGAGTGYWSYCLSRMGADIDAYDPYPTGHLASNHQNGKDSNEFLSSQSYFPVQVGDASTVFDGSNSDMLDRALLIVWPNNPDSEDNKHFAKEGTKLPTIWDWDCLERYHELGGDTVIYVGEREAKIELLPEAGADCGFCSSRKFQLYLQENYKLEAELECPRWWMKEDDVTVWKRL</sequence>
<accession>A0ABD3M5B2</accession>
<dbReference type="Pfam" id="PF12796">
    <property type="entry name" value="Ank_2"/>
    <property type="match status" value="1"/>
</dbReference>
<evidence type="ECO:0000313" key="2">
    <source>
        <dbReference type="Proteomes" id="UP001530293"/>
    </source>
</evidence>
<dbReference type="AlphaFoldDB" id="A0ABD3M5B2"/>
<comment type="caution">
    <text evidence="1">The sequence shown here is derived from an EMBL/GenBank/DDBJ whole genome shotgun (WGS) entry which is preliminary data.</text>
</comment>
<proteinExistence type="predicted"/>
<dbReference type="PANTHER" id="PTHR39290:SF6">
    <property type="entry name" value="S-ADENOSYL-L-METHIONINE-DEPENDENT METHYLTRANSFERASES SUPERFAMILY PROTEIN"/>
    <property type="match status" value="1"/>
</dbReference>
<name>A0ABD3M5B2_9STRA</name>
<dbReference type="SMART" id="SM00248">
    <property type="entry name" value="ANK"/>
    <property type="match status" value="3"/>
</dbReference>
<dbReference type="EMBL" id="JALLBG020000268">
    <property type="protein sequence ID" value="KAL3757236.1"/>
    <property type="molecule type" value="Genomic_DNA"/>
</dbReference>
<dbReference type="SUPFAM" id="SSF48403">
    <property type="entry name" value="Ankyrin repeat"/>
    <property type="match status" value="1"/>
</dbReference>
<dbReference type="SUPFAM" id="SSF53335">
    <property type="entry name" value="S-adenosyl-L-methionine-dependent methyltransferases"/>
    <property type="match status" value="1"/>
</dbReference>
<organism evidence="1 2">
    <name type="scientific">Discostella pseudostelligera</name>
    <dbReference type="NCBI Taxonomy" id="259834"/>
    <lineage>
        <taxon>Eukaryota</taxon>
        <taxon>Sar</taxon>
        <taxon>Stramenopiles</taxon>
        <taxon>Ochrophyta</taxon>
        <taxon>Bacillariophyta</taxon>
        <taxon>Coscinodiscophyceae</taxon>
        <taxon>Thalassiosirophycidae</taxon>
        <taxon>Stephanodiscales</taxon>
        <taxon>Stephanodiscaceae</taxon>
        <taxon>Discostella</taxon>
    </lineage>
</organism>
<evidence type="ECO:0000313" key="1">
    <source>
        <dbReference type="EMBL" id="KAL3757236.1"/>
    </source>
</evidence>